<name>A0A2B7XYV3_POLH7</name>
<feature type="compositionally biased region" description="Acidic residues" evidence="1">
    <location>
        <begin position="8"/>
        <end position="17"/>
    </location>
</feature>
<evidence type="ECO:0000313" key="2">
    <source>
        <dbReference type="EMBL" id="PGH14386.1"/>
    </source>
</evidence>
<reference evidence="2 3" key="1">
    <citation type="submission" date="2017-10" db="EMBL/GenBank/DDBJ databases">
        <title>Comparative genomics in systemic dimorphic fungi from Ajellomycetaceae.</title>
        <authorList>
            <person name="Munoz J.F."/>
            <person name="Mcewen J.G."/>
            <person name="Clay O.K."/>
            <person name="Cuomo C.A."/>
        </authorList>
    </citation>
    <scope>NUCLEOTIDE SEQUENCE [LARGE SCALE GENOMIC DNA]</scope>
    <source>
        <strain evidence="2 3">UAMH7299</strain>
    </source>
</reference>
<keyword evidence="3" id="KW-1185">Reference proteome</keyword>
<organism evidence="2 3">
    <name type="scientific">Polytolypa hystricis (strain UAMH7299)</name>
    <dbReference type="NCBI Taxonomy" id="1447883"/>
    <lineage>
        <taxon>Eukaryota</taxon>
        <taxon>Fungi</taxon>
        <taxon>Dikarya</taxon>
        <taxon>Ascomycota</taxon>
        <taxon>Pezizomycotina</taxon>
        <taxon>Eurotiomycetes</taxon>
        <taxon>Eurotiomycetidae</taxon>
        <taxon>Onygenales</taxon>
        <taxon>Onygenales incertae sedis</taxon>
        <taxon>Polytolypa</taxon>
    </lineage>
</organism>
<dbReference type="AlphaFoldDB" id="A0A2B7XYV3"/>
<protein>
    <recommendedName>
        <fullName evidence="4">Histone chaperone domain-containing protein</fullName>
    </recommendedName>
</protein>
<proteinExistence type="predicted"/>
<accession>A0A2B7XYV3</accession>
<comment type="caution">
    <text evidence="2">The sequence shown here is derived from an EMBL/GenBank/DDBJ whole genome shotgun (WGS) entry which is preliminary data.</text>
</comment>
<dbReference type="Proteomes" id="UP000224634">
    <property type="component" value="Unassembled WGS sequence"/>
</dbReference>
<evidence type="ECO:0000313" key="3">
    <source>
        <dbReference type="Proteomes" id="UP000224634"/>
    </source>
</evidence>
<evidence type="ECO:0000256" key="1">
    <source>
        <dbReference type="SAM" id="MobiDB-lite"/>
    </source>
</evidence>
<dbReference type="OrthoDB" id="4357148at2759"/>
<evidence type="ECO:0008006" key="4">
    <source>
        <dbReference type="Google" id="ProtNLM"/>
    </source>
</evidence>
<feature type="compositionally biased region" description="Polar residues" evidence="1">
    <location>
        <begin position="112"/>
        <end position="121"/>
    </location>
</feature>
<feature type="compositionally biased region" description="Basic and acidic residues" evidence="1">
    <location>
        <begin position="64"/>
        <end position="74"/>
    </location>
</feature>
<dbReference type="EMBL" id="PDNA01000094">
    <property type="protein sequence ID" value="PGH14386.1"/>
    <property type="molecule type" value="Genomic_DNA"/>
</dbReference>
<sequence length="121" mass="13094">MSNPTEREAEDLYEAENDPSRVSGSGPDSSYVAGTKRGEPVSVQGDDAPVEDPMQPPFSNTDQQLERDEQEAVDKSNILKGDRTRHAKPQTASGYNEGPNEDDLPAEVTRGDTGQSSMRGL</sequence>
<feature type="region of interest" description="Disordered" evidence="1">
    <location>
        <begin position="1"/>
        <end position="121"/>
    </location>
</feature>
<gene>
    <name evidence="2" type="ORF">AJ80_05976</name>
</gene>